<reference evidence="2" key="1">
    <citation type="submission" date="2019-08" db="EMBL/GenBank/DDBJ databases">
        <authorList>
            <person name="Kucharzyk K."/>
            <person name="Murdoch R.W."/>
            <person name="Higgins S."/>
            <person name="Loffler F."/>
        </authorList>
    </citation>
    <scope>NUCLEOTIDE SEQUENCE</scope>
</reference>
<proteinExistence type="predicted"/>
<dbReference type="EMBL" id="VSSQ01000888">
    <property type="protein sequence ID" value="MPM02682.1"/>
    <property type="molecule type" value="Genomic_DNA"/>
</dbReference>
<feature type="compositionally biased region" description="Basic residues" evidence="1">
    <location>
        <begin position="231"/>
        <end position="245"/>
    </location>
</feature>
<feature type="compositionally biased region" description="Basic and acidic residues" evidence="1">
    <location>
        <begin position="1"/>
        <end position="11"/>
    </location>
</feature>
<dbReference type="AlphaFoldDB" id="A0A644WFY7"/>
<feature type="region of interest" description="Disordered" evidence="1">
    <location>
        <begin position="190"/>
        <end position="245"/>
    </location>
</feature>
<sequence length="281" mass="31897">MEEHCPGRPDQHQQLSLPPVPHGRDDEHHAPALRAGCPGSETGRHSGEAPGGGAFLGRLQRNGRRNRQGNCGHRAEPRRHLHEVRHLPGAGTGRGHRFPHAHPRSPEAPRGDSGADPPGAERHQALPGLGHVRRKPHPLYERQRHHPRRRKADRRHAETGRHLQDLRRDESGGTGDEVLRHLLEHVGAGALQTRSEHRSRRPHSSLHLLSEPGRGRSGHRHGQNDGASLHLRQRRGESRKHRLRQRAGLRRHIPCHRLRPGRELRRCQETHEHRGLRRALH</sequence>
<evidence type="ECO:0000313" key="2">
    <source>
        <dbReference type="EMBL" id="MPM02682.1"/>
    </source>
</evidence>
<feature type="compositionally biased region" description="Basic residues" evidence="1">
    <location>
        <begin position="131"/>
        <end position="154"/>
    </location>
</feature>
<feature type="compositionally biased region" description="Basic residues" evidence="1">
    <location>
        <begin position="94"/>
        <end position="103"/>
    </location>
</feature>
<organism evidence="2">
    <name type="scientific">bioreactor metagenome</name>
    <dbReference type="NCBI Taxonomy" id="1076179"/>
    <lineage>
        <taxon>unclassified sequences</taxon>
        <taxon>metagenomes</taxon>
        <taxon>ecological metagenomes</taxon>
    </lineage>
</organism>
<accession>A0A644WFY7</accession>
<protein>
    <submittedName>
        <fullName evidence="2">Uncharacterized protein</fullName>
    </submittedName>
</protein>
<comment type="caution">
    <text evidence="2">The sequence shown here is derived from an EMBL/GenBank/DDBJ whole genome shotgun (WGS) entry which is preliminary data.</text>
</comment>
<feature type="region of interest" description="Disordered" evidence="1">
    <location>
        <begin position="1"/>
        <end position="174"/>
    </location>
</feature>
<gene>
    <name evidence="2" type="ORF">SDC9_48937</name>
</gene>
<feature type="compositionally biased region" description="Basic and acidic residues" evidence="1">
    <location>
        <begin position="155"/>
        <end position="174"/>
    </location>
</feature>
<evidence type="ECO:0000256" key="1">
    <source>
        <dbReference type="SAM" id="MobiDB-lite"/>
    </source>
</evidence>
<name>A0A644WFY7_9ZZZZ</name>